<name>A0AC60PP28_IXOPE</name>
<accession>A0AC60PP28</accession>
<dbReference type="EMBL" id="JABSTQ010010179">
    <property type="protein sequence ID" value="KAG0422802.1"/>
    <property type="molecule type" value="Genomic_DNA"/>
</dbReference>
<organism evidence="1 2">
    <name type="scientific">Ixodes persulcatus</name>
    <name type="common">Taiga tick</name>
    <dbReference type="NCBI Taxonomy" id="34615"/>
    <lineage>
        <taxon>Eukaryota</taxon>
        <taxon>Metazoa</taxon>
        <taxon>Ecdysozoa</taxon>
        <taxon>Arthropoda</taxon>
        <taxon>Chelicerata</taxon>
        <taxon>Arachnida</taxon>
        <taxon>Acari</taxon>
        <taxon>Parasitiformes</taxon>
        <taxon>Ixodida</taxon>
        <taxon>Ixodoidea</taxon>
        <taxon>Ixodidae</taxon>
        <taxon>Ixodinae</taxon>
        <taxon>Ixodes</taxon>
    </lineage>
</organism>
<comment type="caution">
    <text evidence="1">The sequence shown here is derived from an EMBL/GenBank/DDBJ whole genome shotgun (WGS) entry which is preliminary data.</text>
</comment>
<evidence type="ECO:0000313" key="2">
    <source>
        <dbReference type="Proteomes" id="UP000805193"/>
    </source>
</evidence>
<protein>
    <submittedName>
        <fullName evidence="1">Uncharacterized protein</fullName>
    </submittedName>
</protein>
<evidence type="ECO:0000313" key="1">
    <source>
        <dbReference type="EMBL" id="KAG0422802.1"/>
    </source>
</evidence>
<sequence length="756" mass="87221">MPFEDRSLIFKSAQCSLHICNYVSYSVLLVVITIVGMGVVSYLIVPKTPEPVYVAFNFTDEFALVGLPSDSTGDHSSEKAAPLRHHDLCRSKQCDKEAGRLLSDVNISVDPCEDFYRYVCSGWMTKHQPSDVQDKTSVDYDLLDRYTRFLVSVLSQKNDEVPDAKLLFDSCVNPPDNLFHGVSNAFLYMIGFQSWPYSRLDRVTAAELSSIVGTLHRLLGLDSLFQFKVLEDPEEGRPSMFIGEPELLVGNSEGSLSEFTFLANAYRALMVHLQKSSDTNIALVEMNLANRKAPKKNLECSQLLRRCTTIHLDHLPPPGLIHWPLLAEYAFGEKLVALNQFIKMPNPEYLTSFTGDVEQQINRPDLLNYLAFRIHVALSPLLANETLRQRLASIAYGRNPKLQELLLPAHYCVRLFNQFEPYLTMFLAYDRSVNRLTWTVLQDLVLRNLNFTLLSYIQRKFERWFSKEFGGYVLSNFARVSWQPLVPKALLQKSFRYEYLKDLYSANPSSLISSFFFWLRRSARRRKYLPKMSDYEPTTGWRSGFLETWPLLEAPFKILEIPLPVFDFGIPHDPKLWKFHIPRTGVRIYYSFVKYTYYLAYSFYFNTTSSDPASVLENLRGCLQKSYALMSSPLFPRNLDTDKTSLSDMADLLAVKLAFAAYQYELIKDMSSFRFAKAPRISSDQLFFLYYAMNFCENHNPRFLEYVLKYSDTSPGWYRVNGPLRHMREFAAAFQCSRNSFMNPKRKCEPPGSSPR</sequence>
<gene>
    <name evidence="1" type="ORF">HPB47_001400</name>
</gene>
<dbReference type="Proteomes" id="UP000805193">
    <property type="component" value="Unassembled WGS sequence"/>
</dbReference>
<keyword evidence="2" id="KW-1185">Reference proteome</keyword>
<reference evidence="1 2" key="1">
    <citation type="journal article" date="2020" name="Cell">
        <title>Large-Scale Comparative Analyses of Tick Genomes Elucidate Their Genetic Diversity and Vector Capacities.</title>
        <authorList>
            <consortium name="Tick Genome and Microbiome Consortium (TIGMIC)"/>
            <person name="Jia N."/>
            <person name="Wang J."/>
            <person name="Shi W."/>
            <person name="Du L."/>
            <person name="Sun Y."/>
            <person name="Zhan W."/>
            <person name="Jiang J.F."/>
            <person name="Wang Q."/>
            <person name="Zhang B."/>
            <person name="Ji P."/>
            <person name="Bell-Sakyi L."/>
            <person name="Cui X.M."/>
            <person name="Yuan T.T."/>
            <person name="Jiang B.G."/>
            <person name="Yang W.F."/>
            <person name="Lam T.T."/>
            <person name="Chang Q.C."/>
            <person name="Ding S.J."/>
            <person name="Wang X.J."/>
            <person name="Zhu J.G."/>
            <person name="Ruan X.D."/>
            <person name="Zhao L."/>
            <person name="Wei J.T."/>
            <person name="Ye R.Z."/>
            <person name="Que T.C."/>
            <person name="Du C.H."/>
            <person name="Zhou Y.H."/>
            <person name="Cheng J.X."/>
            <person name="Dai P.F."/>
            <person name="Guo W.B."/>
            <person name="Han X.H."/>
            <person name="Huang E.J."/>
            <person name="Li L.F."/>
            <person name="Wei W."/>
            <person name="Gao Y.C."/>
            <person name="Liu J.Z."/>
            <person name="Shao H.Z."/>
            <person name="Wang X."/>
            <person name="Wang C.C."/>
            <person name="Yang T.C."/>
            <person name="Huo Q.B."/>
            <person name="Li W."/>
            <person name="Chen H.Y."/>
            <person name="Chen S.E."/>
            <person name="Zhou L.G."/>
            <person name="Ni X.B."/>
            <person name="Tian J.H."/>
            <person name="Sheng Y."/>
            <person name="Liu T."/>
            <person name="Pan Y.S."/>
            <person name="Xia L.Y."/>
            <person name="Li J."/>
            <person name="Zhao F."/>
            <person name="Cao W.C."/>
        </authorList>
    </citation>
    <scope>NUCLEOTIDE SEQUENCE [LARGE SCALE GENOMIC DNA]</scope>
    <source>
        <strain evidence="1">Iper-2018</strain>
    </source>
</reference>
<proteinExistence type="predicted"/>